<reference evidence="2" key="1">
    <citation type="journal article" date="2008" name="Nat. Genet.">
        <title>The Pristionchus pacificus genome provides a unique perspective on nematode lifestyle and parasitism.</title>
        <authorList>
            <person name="Dieterich C."/>
            <person name="Clifton S.W."/>
            <person name="Schuster L.N."/>
            <person name="Chinwalla A."/>
            <person name="Delehaunty K."/>
            <person name="Dinkelacker I."/>
            <person name="Fulton L."/>
            <person name="Fulton R."/>
            <person name="Godfrey J."/>
            <person name="Minx P."/>
            <person name="Mitreva M."/>
            <person name="Roeseler W."/>
            <person name="Tian H."/>
            <person name="Witte H."/>
            <person name="Yang S.P."/>
            <person name="Wilson R.K."/>
            <person name="Sommer R.J."/>
        </authorList>
    </citation>
    <scope>NUCLEOTIDE SEQUENCE [LARGE SCALE GENOMIC DNA]</scope>
    <source>
        <strain evidence="2">PS312</strain>
    </source>
</reference>
<name>A0A2A6C2H6_PRIPA</name>
<proteinExistence type="predicted"/>
<evidence type="ECO:0000313" key="2">
    <source>
        <dbReference type="Proteomes" id="UP000005239"/>
    </source>
</evidence>
<dbReference type="AlphaFoldDB" id="A0A2A6C2H6"/>
<accession>A0A8R1UTX4</accession>
<organism evidence="1 2">
    <name type="scientific">Pristionchus pacificus</name>
    <name type="common">Parasitic nematode worm</name>
    <dbReference type="NCBI Taxonomy" id="54126"/>
    <lineage>
        <taxon>Eukaryota</taxon>
        <taxon>Metazoa</taxon>
        <taxon>Ecdysozoa</taxon>
        <taxon>Nematoda</taxon>
        <taxon>Chromadorea</taxon>
        <taxon>Rhabditida</taxon>
        <taxon>Rhabditina</taxon>
        <taxon>Diplogasteromorpha</taxon>
        <taxon>Diplogasteroidea</taxon>
        <taxon>Neodiplogasteridae</taxon>
        <taxon>Pristionchus</taxon>
    </lineage>
</organism>
<sequence length="130" mass="14032">MEASGNSSLRILLVSRPALVMSLVFIASVFLIIWGIESSCGIQLDIMLLRTTICSCSGSLDSRESIFLTHLFYPLLSQDVPAIFYAVLGALNIPGLVTGKVAHDVTLELLKSIPDEGTRWRLGASPQLLG</sequence>
<dbReference type="EnsemblMetazoa" id="PPA40735.1">
    <property type="protein sequence ID" value="PPA40735.1"/>
    <property type="gene ID" value="WBGene00279104"/>
</dbReference>
<reference evidence="1" key="2">
    <citation type="submission" date="2022-06" db="UniProtKB">
        <authorList>
            <consortium name="EnsemblMetazoa"/>
        </authorList>
    </citation>
    <scope>IDENTIFICATION</scope>
    <source>
        <strain evidence="1">PS312</strain>
    </source>
</reference>
<accession>A0A2A6C2H6</accession>
<dbReference type="Proteomes" id="UP000005239">
    <property type="component" value="Unassembled WGS sequence"/>
</dbReference>
<protein>
    <submittedName>
        <fullName evidence="1">Uncharacterized protein</fullName>
    </submittedName>
</protein>
<keyword evidence="2" id="KW-1185">Reference proteome</keyword>
<evidence type="ECO:0000313" key="1">
    <source>
        <dbReference type="EnsemblMetazoa" id="PPA40735.1"/>
    </source>
</evidence>
<gene>
    <name evidence="1" type="primary">WBGene00279104</name>
</gene>